<feature type="transmembrane region" description="Helical" evidence="1">
    <location>
        <begin position="151"/>
        <end position="167"/>
    </location>
</feature>
<evidence type="ECO:0000256" key="1">
    <source>
        <dbReference type="SAM" id="Phobius"/>
    </source>
</evidence>
<feature type="domain" description="EamA" evidence="2">
    <location>
        <begin position="6"/>
        <end position="138"/>
    </location>
</feature>
<dbReference type="RefSeq" id="WP_025163857.1">
    <property type="nucleotide sequence ID" value="NZ_AWSQ01000001.1"/>
</dbReference>
<dbReference type="GO" id="GO:0016020">
    <property type="term" value="C:membrane"/>
    <property type="evidence" value="ECO:0007669"/>
    <property type="project" value="InterPro"/>
</dbReference>
<feature type="transmembrane region" description="Helical" evidence="1">
    <location>
        <begin position="36"/>
        <end position="55"/>
    </location>
</feature>
<gene>
    <name evidence="3" type="ORF">TMS3_0103540</name>
</gene>
<feature type="transmembrane region" description="Helical" evidence="1">
    <location>
        <begin position="119"/>
        <end position="139"/>
    </location>
</feature>
<feature type="domain" description="EamA" evidence="2">
    <location>
        <begin position="148"/>
        <end position="274"/>
    </location>
</feature>
<feature type="transmembrane region" description="Helical" evidence="1">
    <location>
        <begin position="94"/>
        <end position="114"/>
    </location>
</feature>
<feature type="transmembrane region" description="Helical" evidence="1">
    <location>
        <begin position="259"/>
        <end position="280"/>
    </location>
</feature>
<feature type="transmembrane region" description="Helical" evidence="1">
    <location>
        <begin position="67"/>
        <end position="88"/>
    </location>
</feature>
<keyword evidence="4" id="KW-1185">Reference proteome</keyword>
<protein>
    <recommendedName>
        <fullName evidence="2">EamA domain-containing protein</fullName>
    </recommendedName>
</protein>
<feature type="transmembrane region" description="Helical" evidence="1">
    <location>
        <begin position="202"/>
        <end position="222"/>
    </location>
</feature>
<feature type="transmembrane region" description="Helical" evidence="1">
    <location>
        <begin position="234"/>
        <end position="253"/>
    </location>
</feature>
<evidence type="ECO:0000313" key="4">
    <source>
        <dbReference type="Proteomes" id="UP000030063"/>
    </source>
</evidence>
<evidence type="ECO:0000259" key="2">
    <source>
        <dbReference type="Pfam" id="PF00892"/>
    </source>
</evidence>
<proteinExistence type="predicted"/>
<dbReference type="eggNOG" id="COG0697">
    <property type="taxonomic scope" value="Bacteria"/>
</dbReference>
<evidence type="ECO:0000313" key="3">
    <source>
        <dbReference type="EMBL" id="KFX71032.1"/>
    </source>
</evidence>
<dbReference type="SUPFAM" id="SSF103481">
    <property type="entry name" value="Multidrug resistance efflux transporter EmrE"/>
    <property type="match status" value="2"/>
</dbReference>
<dbReference type="OrthoDB" id="5192439at2"/>
<keyword evidence="1" id="KW-0812">Transmembrane</keyword>
<organism evidence="3 4">
    <name type="scientific">Pseudomonas taeanensis MS-3</name>
    <dbReference type="NCBI Taxonomy" id="1395571"/>
    <lineage>
        <taxon>Bacteria</taxon>
        <taxon>Pseudomonadati</taxon>
        <taxon>Pseudomonadota</taxon>
        <taxon>Gammaproteobacteria</taxon>
        <taxon>Pseudomonadales</taxon>
        <taxon>Pseudomonadaceae</taxon>
        <taxon>Pseudomonas</taxon>
    </lineage>
</organism>
<dbReference type="Proteomes" id="UP000030063">
    <property type="component" value="Unassembled WGS sequence"/>
</dbReference>
<dbReference type="InterPro" id="IPR037185">
    <property type="entry name" value="EmrE-like"/>
</dbReference>
<sequence length="289" mass="30334">MQDRQKGLLLTALGVLVLSPDALVLRWLAADAMQVLAWRGLLMAVGLSLLLSWRYRGGLPAALRRCGWTGLGCALCYCISTLGFVQAISLAGAANTLLILSIAPLIAAAMAWLFLGERLALRTLLAILVCVAGVGLIVADRTPGNSLPGNAWALAAATFLAGNFTLARSRPTVDMSPALMPGALLVSLLGFVFGGSPQLAPLQWAGLALMAGVLLPLAFTLIQLGPRWISGTEVGLLLLLEVVLGPLWVWWLLGEVPSSQVLLGGALIFVTLCVHSLLGWRRSSISLAG</sequence>
<dbReference type="AlphaFoldDB" id="A0A0A1YM98"/>
<keyword evidence="1" id="KW-1133">Transmembrane helix</keyword>
<dbReference type="Pfam" id="PF00892">
    <property type="entry name" value="EamA"/>
    <property type="match status" value="2"/>
</dbReference>
<dbReference type="EMBL" id="AWSQ01000001">
    <property type="protein sequence ID" value="KFX71032.1"/>
    <property type="molecule type" value="Genomic_DNA"/>
</dbReference>
<comment type="caution">
    <text evidence="3">The sequence shown here is derived from an EMBL/GenBank/DDBJ whole genome shotgun (WGS) entry which is preliminary data.</text>
</comment>
<accession>A0A0A1YM98</accession>
<reference evidence="3 4" key="1">
    <citation type="journal article" date="2014" name="Genome Announc.">
        <title>Draft Genome Sequence of Petroleum Oil-Degrading Marine Bacterium Pseudomonas taeanensis Strain MS-3, Isolated from a Crude Oil-Contaminated Seashore.</title>
        <authorList>
            <person name="Lee S.Y."/>
            <person name="Kim S.H."/>
            <person name="Lee D.G."/>
            <person name="Shin S."/>
            <person name="Yun S.H."/>
            <person name="Choi C.W."/>
            <person name="Chung Y.H."/>
            <person name="Choi J.S."/>
            <person name="Kahng H.Y."/>
            <person name="Kim S.I."/>
        </authorList>
    </citation>
    <scope>NUCLEOTIDE SEQUENCE [LARGE SCALE GENOMIC DNA]</scope>
    <source>
        <strain evidence="3 4">MS-3</strain>
    </source>
</reference>
<dbReference type="PANTHER" id="PTHR22911">
    <property type="entry name" value="ACYL-MALONYL CONDENSING ENZYME-RELATED"/>
    <property type="match status" value="1"/>
</dbReference>
<dbReference type="STRING" id="1395571.TMS3_0103540"/>
<dbReference type="InterPro" id="IPR000620">
    <property type="entry name" value="EamA_dom"/>
</dbReference>
<feature type="transmembrane region" description="Helical" evidence="1">
    <location>
        <begin position="179"/>
        <end position="196"/>
    </location>
</feature>
<name>A0A0A1YM98_9PSED</name>
<keyword evidence="1" id="KW-0472">Membrane</keyword>